<dbReference type="OrthoDB" id="4062651at2759"/>
<dbReference type="InterPro" id="IPR020635">
    <property type="entry name" value="Tyr_kinase_cat_dom"/>
</dbReference>
<dbReference type="Pfam" id="PF07714">
    <property type="entry name" value="PK_Tyr_Ser-Thr"/>
    <property type="match status" value="1"/>
</dbReference>
<gene>
    <name evidence="5" type="ORF">JZ751_027570</name>
</gene>
<evidence type="ECO:0000256" key="1">
    <source>
        <dbReference type="ARBA" id="ARBA00022741"/>
    </source>
</evidence>
<dbReference type="SMART" id="SM00219">
    <property type="entry name" value="TyrKc"/>
    <property type="match status" value="1"/>
</dbReference>
<dbReference type="GO" id="GO:0019838">
    <property type="term" value="F:growth factor binding"/>
    <property type="evidence" value="ECO:0007669"/>
    <property type="project" value="TreeGrafter"/>
</dbReference>
<dbReference type="PROSITE" id="PS50011">
    <property type="entry name" value="PROTEIN_KINASE_DOM"/>
    <property type="match status" value="1"/>
</dbReference>
<dbReference type="PANTHER" id="PTHR24416">
    <property type="entry name" value="TYROSINE-PROTEIN KINASE RECEPTOR"/>
    <property type="match status" value="1"/>
</dbReference>
<dbReference type="GO" id="GO:0019221">
    <property type="term" value="P:cytokine-mediated signaling pathway"/>
    <property type="evidence" value="ECO:0007669"/>
    <property type="project" value="TreeGrafter"/>
</dbReference>
<sequence>MICWQICWVADVGVVMGVAYLRCECGVLQVRLPVKWMAPESLFQGVYTMQSDVWSYGILLWEIFSLGVTPYPGIKVDQHFYVLIENGFQMDQPYYASESVYQVMHLCWALQPSARPPFSKLVAFMEAELEHLEEKLYFNITGSTVYKNVPLTNGAAEGCGGGVVHCFSELGGAVWWQHALDSELRGRGSVEGKQCRAVAEPCRAPAPQSFTSPASR</sequence>
<comment type="caution">
    <text evidence="5">The sequence shown here is derived from an EMBL/GenBank/DDBJ whole genome shotgun (WGS) entry which is preliminary data.</text>
</comment>
<evidence type="ECO:0000256" key="3">
    <source>
        <dbReference type="ARBA" id="ARBA00023170"/>
    </source>
</evidence>
<dbReference type="GO" id="GO:0005886">
    <property type="term" value="C:plasma membrane"/>
    <property type="evidence" value="ECO:0007669"/>
    <property type="project" value="TreeGrafter"/>
</dbReference>
<dbReference type="InterPro" id="IPR000719">
    <property type="entry name" value="Prot_kinase_dom"/>
</dbReference>
<keyword evidence="2" id="KW-0067">ATP-binding</keyword>
<proteinExistence type="predicted"/>
<reference evidence="5" key="1">
    <citation type="thesis" date="2021" institute="BYU ScholarsArchive" country="Provo, UT, USA">
        <title>Applications of and Algorithms for Genome Assembly and Genomic Analyses with an Emphasis on Marine Teleosts.</title>
        <authorList>
            <person name="Pickett B.D."/>
        </authorList>
    </citation>
    <scope>NUCLEOTIDE SEQUENCE</scope>
    <source>
        <strain evidence="5">HI-2016</strain>
    </source>
</reference>
<dbReference type="FunFam" id="1.10.510.10:FF:001927">
    <property type="entry name" value="Receptor protein-tyrosine kinase"/>
    <property type="match status" value="1"/>
</dbReference>
<dbReference type="PANTHER" id="PTHR24416:SF356">
    <property type="entry name" value="RECEPTOR-TYPE TYROSINE-PROTEIN KINASE FLT3"/>
    <property type="match status" value="1"/>
</dbReference>
<dbReference type="Proteomes" id="UP000824540">
    <property type="component" value="Unassembled WGS sequence"/>
</dbReference>
<dbReference type="AlphaFoldDB" id="A0A8T2MWI6"/>
<dbReference type="GO" id="GO:0005524">
    <property type="term" value="F:ATP binding"/>
    <property type="evidence" value="ECO:0007669"/>
    <property type="project" value="UniProtKB-KW"/>
</dbReference>
<evidence type="ECO:0000313" key="6">
    <source>
        <dbReference type="Proteomes" id="UP000824540"/>
    </source>
</evidence>
<evidence type="ECO:0000259" key="4">
    <source>
        <dbReference type="PROSITE" id="PS50011"/>
    </source>
</evidence>
<dbReference type="EMBL" id="JAFBMS010000781">
    <property type="protein sequence ID" value="KAG9330028.1"/>
    <property type="molecule type" value="Genomic_DNA"/>
</dbReference>
<dbReference type="GO" id="GO:0030183">
    <property type="term" value="P:B cell differentiation"/>
    <property type="evidence" value="ECO:0007669"/>
    <property type="project" value="TreeGrafter"/>
</dbReference>
<dbReference type="Gene3D" id="1.10.510.10">
    <property type="entry name" value="Transferase(Phosphotransferase) domain 1"/>
    <property type="match status" value="1"/>
</dbReference>
<evidence type="ECO:0000313" key="5">
    <source>
        <dbReference type="EMBL" id="KAG9330028.1"/>
    </source>
</evidence>
<dbReference type="InterPro" id="IPR001245">
    <property type="entry name" value="Ser-Thr/Tyr_kinase_cat_dom"/>
</dbReference>
<dbReference type="GO" id="GO:0004714">
    <property type="term" value="F:transmembrane receptor protein tyrosine kinase activity"/>
    <property type="evidence" value="ECO:0007669"/>
    <property type="project" value="TreeGrafter"/>
</dbReference>
<feature type="domain" description="Protein kinase" evidence="4">
    <location>
        <begin position="1"/>
        <end position="129"/>
    </location>
</feature>
<dbReference type="InterPro" id="IPR050122">
    <property type="entry name" value="RTK"/>
</dbReference>
<keyword evidence="6" id="KW-1185">Reference proteome</keyword>
<protein>
    <recommendedName>
        <fullName evidence="4">Protein kinase domain-containing protein</fullName>
    </recommendedName>
</protein>
<dbReference type="GO" id="GO:0007169">
    <property type="term" value="P:cell surface receptor protein tyrosine kinase signaling pathway"/>
    <property type="evidence" value="ECO:0007669"/>
    <property type="project" value="TreeGrafter"/>
</dbReference>
<organism evidence="5 6">
    <name type="scientific">Albula glossodonta</name>
    <name type="common">roundjaw bonefish</name>
    <dbReference type="NCBI Taxonomy" id="121402"/>
    <lineage>
        <taxon>Eukaryota</taxon>
        <taxon>Metazoa</taxon>
        <taxon>Chordata</taxon>
        <taxon>Craniata</taxon>
        <taxon>Vertebrata</taxon>
        <taxon>Euteleostomi</taxon>
        <taxon>Actinopterygii</taxon>
        <taxon>Neopterygii</taxon>
        <taxon>Teleostei</taxon>
        <taxon>Albuliformes</taxon>
        <taxon>Albulidae</taxon>
        <taxon>Albula</taxon>
    </lineage>
</organism>
<dbReference type="PRINTS" id="PR00109">
    <property type="entry name" value="TYRKINASE"/>
</dbReference>
<evidence type="ECO:0000256" key="2">
    <source>
        <dbReference type="ARBA" id="ARBA00022840"/>
    </source>
</evidence>
<dbReference type="GO" id="GO:0043235">
    <property type="term" value="C:receptor complex"/>
    <property type="evidence" value="ECO:0007669"/>
    <property type="project" value="TreeGrafter"/>
</dbReference>
<keyword evidence="3" id="KW-0675">Receptor</keyword>
<dbReference type="InterPro" id="IPR011009">
    <property type="entry name" value="Kinase-like_dom_sf"/>
</dbReference>
<keyword evidence="1" id="KW-0547">Nucleotide-binding</keyword>
<accession>A0A8T2MWI6</accession>
<dbReference type="SUPFAM" id="SSF56112">
    <property type="entry name" value="Protein kinase-like (PK-like)"/>
    <property type="match status" value="1"/>
</dbReference>
<name>A0A8T2MWI6_9TELE</name>